<reference evidence="5" key="2">
    <citation type="submission" date="2025-08" db="UniProtKB">
        <authorList>
            <consortium name="Ensembl"/>
        </authorList>
    </citation>
    <scope>IDENTIFICATION</scope>
</reference>
<dbReference type="GO" id="GO:0005886">
    <property type="term" value="C:plasma membrane"/>
    <property type="evidence" value="ECO:0007669"/>
    <property type="project" value="TreeGrafter"/>
</dbReference>
<dbReference type="InterPro" id="IPR013106">
    <property type="entry name" value="Ig_V-set"/>
</dbReference>
<dbReference type="SUPFAM" id="SSF48726">
    <property type="entry name" value="Immunoglobulin"/>
    <property type="match status" value="1"/>
</dbReference>
<feature type="chain" id="PRO_5040172242" evidence="3">
    <location>
        <begin position="30"/>
        <end position="352"/>
    </location>
</feature>
<dbReference type="SMART" id="SM00409">
    <property type="entry name" value="IG"/>
    <property type="match status" value="1"/>
</dbReference>
<reference evidence="5" key="3">
    <citation type="submission" date="2025-09" db="UniProtKB">
        <authorList>
            <consortium name="Ensembl"/>
        </authorList>
    </citation>
    <scope>IDENTIFICATION</scope>
</reference>
<proteinExistence type="predicted"/>
<dbReference type="InterPro" id="IPR007110">
    <property type="entry name" value="Ig-like_dom"/>
</dbReference>
<dbReference type="GO" id="GO:0098632">
    <property type="term" value="F:cell-cell adhesion mediator activity"/>
    <property type="evidence" value="ECO:0007669"/>
    <property type="project" value="TreeGrafter"/>
</dbReference>
<dbReference type="PANTHER" id="PTHR44549:SF1">
    <property type="entry name" value="ENDOTHELIAL CELL-SELECTIVE ADHESION MOLECULE"/>
    <property type="match status" value="1"/>
</dbReference>
<evidence type="ECO:0000256" key="3">
    <source>
        <dbReference type="SAM" id="SignalP"/>
    </source>
</evidence>
<organism evidence="5 6">
    <name type="scientific">Equus asinus</name>
    <name type="common">Donkey</name>
    <name type="synonym">Equus africanus asinus</name>
    <dbReference type="NCBI Taxonomy" id="9793"/>
    <lineage>
        <taxon>Eukaryota</taxon>
        <taxon>Metazoa</taxon>
        <taxon>Chordata</taxon>
        <taxon>Craniata</taxon>
        <taxon>Vertebrata</taxon>
        <taxon>Euteleostomi</taxon>
        <taxon>Mammalia</taxon>
        <taxon>Eutheria</taxon>
        <taxon>Laurasiatheria</taxon>
        <taxon>Perissodactyla</taxon>
        <taxon>Equidae</taxon>
        <taxon>Equus</taxon>
    </lineage>
</organism>
<dbReference type="Pfam" id="PF07686">
    <property type="entry name" value="V-set"/>
    <property type="match status" value="1"/>
</dbReference>
<dbReference type="InterPro" id="IPR036179">
    <property type="entry name" value="Ig-like_dom_sf"/>
</dbReference>
<dbReference type="Proteomes" id="UP000694387">
    <property type="component" value="Chromosome 20"/>
</dbReference>
<keyword evidence="2" id="KW-0472">Membrane</keyword>
<feature type="compositionally biased region" description="Low complexity" evidence="1">
    <location>
        <begin position="323"/>
        <end position="332"/>
    </location>
</feature>
<dbReference type="GeneTree" id="ENSGT00940000157231"/>
<dbReference type="InterPro" id="IPR042757">
    <property type="entry name" value="ESAM"/>
</dbReference>
<dbReference type="GO" id="GO:0005912">
    <property type="term" value="C:adherens junction"/>
    <property type="evidence" value="ECO:0007669"/>
    <property type="project" value="TreeGrafter"/>
</dbReference>
<evidence type="ECO:0000259" key="4">
    <source>
        <dbReference type="PROSITE" id="PS50835"/>
    </source>
</evidence>
<evidence type="ECO:0000256" key="2">
    <source>
        <dbReference type="SAM" id="Phobius"/>
    </source>
</evidence>
<feature type="signal peptide" evidence="3">
    <location>
        <begin position="1"/>
        <end position="29"/>
    </location>
</feature>
<keyword evidence="6" id="KW-1185">Reference proteome</keyword>
<reference evidence="5 6" key="1">
    <citation type="journal article" date="2020" name="Nat. Commun.">
        <title>Donkey genomes provide new insights into domestication and selection for coat color.</title>
        <authorList>
            <person name="Wang"/>
            <person name="C."/>
            <person name="Li"/>
            <person name="H."/>
            <person name="Guo"/>
            <person name="Y."/>
            <person name="Huang"/>
            <person name="J."/>
            <person name="Sun"/>
            <person name="Y."/>
            <person name="Min"/>
            <person name="J."/>
            <person name="Wang"/>
            <person name="J."/>
            <person name="Fang"/>
            <person name="X."/>
            <person name="Zhao"/>
            <person name="Z."/>
            <person name="Wang"/>
            <person name="S."/>
            <person name="Zhang"/>
            <person name="Y."/>
            <person name="Liu"/>
            <person name="Q."/>
            <person name="Jiang"/>
            <person name="Q."/>
            <person name="Wang"/>
            <person name="X."/>
            <person name="Guo"/>
            <person name="Y."/>
            <person name="Yang"/>
            <person name="C."/>
            <person name="Wang"/>
            <person name="Y."/>
            <person name="Tian"/>
            <person name="F."/>
            <person name="Zhuang"/>
            <person name="G."/>
            <person name="Fan"/>
            <person name="Y."/>
            <person name="Gao"/>
            <person name="Q."/>
            <person name="Li"/>
            <person name="Y."/>
            <person name="Ju"/>
            <person name="Z."/>
            <person name="Li"/>
            <person name="J."/>
            <person name="Li"/>
            <person name="R."/>
            <person name="Hou"/>
            <person name="M."/>
            <person name="Yang"/>
            <person name="G."/>
            <person name="Liu"/>
            <person name="G."/>
            <person name="Liu"/>
            <person name="W."/>
            <person name="Guo"/>
            <person name="J."/>
            <person name="Pan"/>
            <person name="S."/>
            <person name="Fan"/>
            <person name="G."/>
            <person name="Zhang"/>
            <person name="W."/>
            <person name="Zhang"/>
            <person name="R."/>
            <person name="Yu"/>
            <person name="J."/>
            <person name="Zhang"/>
            <person name="X."/>
            <person name="Yin"/>
            <person name="Q."/>
            <person name="Ji"/>
            <person name="C."/>
            <person name="Jin"/>
            <person name="Y."/>
            <person name="Yue"/>
            <person name="G."/>
            <person name="Liu"/>
            <person name="M."/>
            <person name="Xu"/>
            <person name="J."/>
            <person name="Liu"/>
            <person name="S."/>
            <person name="Jordana"/>
            <person name="J."/>
            <person name="Noce"/>
            <person name="A."/>
            <person name="Amills"/>
            <person name="M."/>
            <person name="Wu"/>
            <person name="D.D."/>
            <person name="Li"/>
            <person name="S."/>
            <person name="Zhou"/>
            <person name="X. and Zhong"/>
            <person name="J."/>
        </authorList>
    </citation>
    <scope>NUCLEOTIDE SEQUENCE [LARGE SCALE GENOMIC DNA]</scope>
</reference>
<keyword evidence="2" id="KW-1133">Transmembrane helix</keyword>
<protein>
    <submittedName>
        <fullName evidence="5">Endothelial cell adhesion molecule</fullName>
    </submittedName>
</protein>
<evidence type="ECO:0000313" key="6">
    <source>
        <dbReference type="Proteomes" id="UP000694387"/>
    </source>
</evidence>
<feature type="compositionally biased region" description="Polar residues" evidence="1">
    <location>
        <begin position="295"/>
        <end position="304"/>
    </location>
</feature>
<evidence type="ECO:0000313" key="5">
    <source>
        <dbReference type="Ensembl" id="ENSEASP00005002968.2"/>
    </source>
</evidence>
<dbReference type="PROSITE" id="PS50835">
    <property type="entry name" value="IG_LIKE"/>
    <property type="match status" value="1"/>
</dbReference>
<keyword evidence="3" id="KW-0732">Signal</keyword>
<evidence type="ECO:0000256" key="1">
    <source>
        <dbReference type="SAM" id="MobiDB-lite"/>
    </source>
</evidence>
<dbReference type="InterPro" id="IPR003599">
    <property type="entry name" value="Ig_sub"/>
</dbReference>
<accession>A0A8C4KXX7</accession>
<feature type="transmembrane region" description="Helical" evidence="2">
    <location>
        <begin position="209"/>
        <end position="233"/>
    </location>
</feature>
<gene>
    <name evidence="5" type="primary">ESAM</name>
</gene>
<feature type="domain" description="Ig-like" evidence="4">
    <location>
        <begin position="26"/>
        <end position="151"/>
    </location>
</feature>
<feature type="region of interest" description="Disordered" evidence="1">
    <location>
        <begin position="278"/>
        <end position="332"/>
    </location>
</feature>
<keyword evidence="2" id="KW-0812">Transmembrane</keyword>
<dbReference type="InterPro" id="IPR013783">
    <property type="entry name" value="Ig-like_fold"/>
</dbReference>
<sequence length="352" mass="36894">MVSLPGPPATNLLRFLFLGLSTLASPSRAKLDLHMPASLTGLQAVESAEVVLPAWYTLPGEVSSAQPWETSTVMWYLVQEGKDPDQVLAYISGTLSNKPGASLVYPMPSRNVSLRLQGLQEKDSGSYLCSVNVHDSQGKERGHGSRSLKLNVLVPPAPPSCRLLGVPRVGTNVTLSCQSPRSKPAAQYQWERPPPSPQVFFAPVLGPRAAVVAGAVVGTLVGLGLLAGLVILYHRRGKALEEPANDIKEDAIAPRTLPWPKGSDTISKNGTLSSVTSARALRPPQGPARPGALTPTPSLSSQVLPSPRLPRTEGAHPQPISPSPGGVSSSALSRMGAVPVMVPAQSQAGSLV</sequence>
<dbReference type="Gene3D" id="2.60.40.10">
    <property type="entry name" value="Immunoglobulins"/>
    <property type="match status" value="1"/>
</dbReference>
<dbReference type="AlphaFoldDB" id="A0A8C4KXX7"/>
<dbReference type="PANTHER" id="PTHR44549">
    <property type="entry name" value="ENDOTHELIAL CELL-SELECTIVE ADHESION MOLECULE"/>
    <property type="match status" value="1"/>
</dbReference>
<dbReference type="GO" id="GO:0007156">
    <property type="term" value="P:homophilic cell adhesion via plasma membrane adhesion molecules"/>
    <property type="evidence" value="ECO:0007669"/>
    <property type="project" value="TreeGrafter"/>
</dbReference>
<name>A0A8C4KXX7_EQUAS</name>
<dbReference type="Ensembl" id="ENSEAST00005003244.2">
    <property type="protein sequence ID" value="ENSEASP00005002968.2"/>
    <property type="gene ID" value="ENSEASG00005002265.2"/>
</dbReference>